<gene>
    <name evidence="2" type="ORF">HMPREF0971_02150</name>
</gene>
<evidence type="ECO:0000313" key="2">
    <source>
        <dbReference type="EMBL" id="EFB31476.1"/>
    </source>
</evidence>
<reference evidence="2 3" key="1">
    <citation type="submission" date="2009-11" db="EMBL/GenBank/DDBJ databases">
        <authorList>
            <person name="Weinstock G."/>
            <person name="Sodergren E."/>
            <person name="Clifton S."/>
            <person name="Fulton L."/>
            <person name="Fulton B."/>
            <person name="Courtney L."/>
            <person name="Fronick C."/>
            <person name="Harrison M."/>
            <person name="Strong C."/>
            <person name="Farmer C."/>
            <person name="Delahaunty K."/>
            <person name="Markovic C."/>
            <person name="Hall O."/>
            <person name="Minx P."/>
            <person name="Tomlinson C."/>
            <person name="Mitreva M."/>
            <person name="Nelson J."/>
            <person name="Hou S."/>
            <person name="Wollam A."/>
            <person name="Pepin K.H."/>
            <person name="Johnson M."/>
            <person name="Bhonagiri V."/>
            <person name="Nash W.E."/>
            <person name="Warren W."/>
            <person name="Chinwalla A."/>
            <person name="Mardis E.R."/>
            <person name="Wilson R.K."/>
        </authorList>
    </citation>
    <scope>NUCLEOTIDE SEQUENCE [LARGE SCALE GENOMIC DNA]</scope>
    <source>
        <strain evidence="2 3">F0302</strain>
    </source>
</reference>
<dbReference type="Proteomes" id="UP000004079">
    <property type="component" value="Unassembled WGS sequence"/>
</dbReference>
<keyword evidence="1" id="KW-0472">Membrane</keyword>
<feature type="transmembrane region" description="Helical" evidence="1">
    <location>
        <begin position="17"/>
        <end position="35"/>
    </location>
</feature>
<comment type="caution">
    <text evidence="2">The sequence shown here is derived from an EMBL/GenBank/DDBJ whole genome shotgun (WGS) entry which is preliminary data.</text>
</comment>
<proteinExistence type="predicted"/>
<evidence type="ECO:0000313" key="3">
    <source>
        <dbReference type="Proteomes" id="UP000004079"/>
    </source>
</evidence>
<keyword evidence="1" id="KW-1133">Transmembrane helix</keyword>
<name>D1QT24_9BACT</name>
<dbReference type="EMBL" id="ACUZ02000036">
    <property type="protein sequence ID" value="EFB31476.1"/>
    <property type="molecule type" value="Genomic_DNA"/>
</dbReference>
<protein>
    <submittedName>
        <fullName evidence="2">Uncharacterized protein</fullName>
    </submittedName>
</protein>
<dbReference type="HOGENOM" id="CLU_3294404_0_0_10"/>
<organism evidence="2 3">
    <name type="scientific">Segatella oris F0302</name>
    <dbReference type="NCBI Taxonomy" id="649760"/>
    <lineage>
        <taxon>Bacteria</taxon>
        <taxon>Pseudomonadati</taxon>
        <taxon>Bacteroidota</taxon>
        <taxon>Bacteroidia</taxon>
        <taxon>Bacteroidales</taxon>
        <taxon>Prevotellaceae</taxon>
        <taxon>Segatella</taxon>
    </lineage>
</organism>
<dbReference type="AlphaFoldDB" id="D1QT24"/>
<accession>D1QT24</accession>
<sequence length="40" mass="4755">MFFRYLFTVNFGFPNEMVMFLNIGFLTIMISLMRVGQNTL</sequence>
<evidence type="ECO:0000256" key="1">
    <source>
        <dbReference type="SAM" id="Phobius"/>
    </source>
</evidence>
<keyword evidence="1" id="KW-0812">Transmembrane</keyword>